<evidence type="ECO:0000313" key="3">
    <source>
        <dbReference type="EMBL" id="KAF3549393.1"/>
    </source>
</evidence>
<evidence type="ECO:0000256" key="2">
    <source>
        <dbReference type="SAM" id="SignalP"/>
    </source>
</evidence>
<dbReference type="PROSITE" id="PS51257">
    <property type="entry name" value="PROKAR_LIPOPROTEIN"/>
    <property type="match status" value="1"/>
</dbReference>
<keyword evidence="4" id="KW-1185">Reference proteome</keyword>
<feature type="signal peptide" evidence="2">
    <location>
        <begin position="1"/>
        <end position="25"/>
    </location>
</feature>
<dbReference type="EMBL" id="QGKV02000832">
    <property type="protein sequence ID" value="KAF3549393.1"/>
    <property type="molecule type" value="Genomic_DNA"/>
</dbReference>
<organism evidence="3 4">
    <name type="scientific">Brassica cretica</name>
    <name type="common">Mustard</name>
    <dbReference type="NCBI Taxonomy" id="69181"/>
    <lineage>
        <taxon>Eukaryota</taxon>
        <taxon>Viridiplantae</taxon>
        <taxon>Streptophyta</taxon>
        <taxon>Embryophyta</taxon>
        <taxon>Tracheophyta</taxon>
        <taxon>Spermatophyta</taxon>
        <taxon>Magnoliopsida</taxon>
        <taxon>eudicotyledons</taxon>
        <taxon>Gunneridae</taxon>
        <taxon>Pentapetalae</taxon>
        <taxon>rosids</taxon>
        <taxon>malvids</taxon>
        <taxon>Brassicales</taxon>
        <taxon>Brassicaceae</taxon>
        <taxon>Brassiceae</taxon>
        <taxon>Brassica</taxon>
    </lineage>
</organism>
<accession>A0ABQ7CDL1</accession>
<gene>
    <name evidence="3" type="ORF">DY000_02009787</name>
</gene>
<feature type="chain" id="PRO_5045945988" description="Secreted protein" evidence="2">
    <location>
        <begin position="26"/>
        <end position="126"/>
    </location>
</feature>
<feature type="region of interest" description="Disordered" evidence="1">
    <location>
        <begin position="25"/>
        <end position="104"/>
    </location>
</feature>
<proteinExistence type="predicted"/>
<evidence type="ECO:0000313" key="4">
    <source>
        <dbReference type="Proteomes" id="UP000266723"/>
    </source>
</evidence>
<evidence type="ECO:0008006" key="5">
    <source>
        <dbReference type="Google" id="ProtNLM"/>
    </source>
</evidence>
<dbReference type="Proteomes" id="UP000266723">
    <property type="component" value="Unassembled WGS sequence"/>
</dbReference>
<evidence type="ECO:0000256" key="1">
    <source>
        <dbReference type="SAM" id="MobiDB-lite"/>
    </source>
</evidence>
<name>A0ABQ7CDL1_BRACR</name>
<feature type="compositionally biased region" description="Basic residues" evidence="1">
    <location>
        <begin position="90"/>
        <end position="102"/>
    </location>
</feature>
<comment type="caution">
    <text evidence="3">The sequence shown here is derived from an EMBL/GenBank/DDBJ whole genome shotgun (WGS) entry which is preliminary data.</text>
</comment>
<feature type="compositionally biased region" description="Basic and acidic residues" evidence="1">
    <location>
        <begin position="33"/>
        <end position="52"/>
    </location>
</feature>
<sequence length="126" mass="14499">MQSKSFRRSLSVINVLSLSSACVQLRPNPRPDATVREKKQARDSSRQRDPDCTRPSQPHIATPTARVRLSLNSRPRLQASASTRDPIGRRQLRPRRSSRPRFIRSSWRSGFYNLQNKCNPNSENMN</sequence>
<feature type="compositionally biased region" description="Polar residues" evidence="1">
    <location>
        <begin position="70"/>
        <end position="83"/>
    </location>
</feature>
<protein>
    <recommendedName>
        <fullName evidence="5">Secreted protein</fullName>
    </recommendedName>
</protein>
<reference evidence="3 4" key="1">
    <citation type="journal article" date="2020" name="BMC Genomics">
        <title>Intraspecific diversification of the crop wild relative Brassica cretica Lam. using demographic model selection.</title>
        <authorList>
            <person name="Kioukis A."/>
            <person name="Michalopoulou V.A."/>
            <person name="Briers L."/>
            <person name="Pirintsos S."/>
            <person name="Studholme D.J."/>
            <person name="Pavlidis P."/>
            <person name="Sarris P.F."/>
        </authorList>
    </citation>
    <scope>NUCLEOTIDE SEQUENCE [LARGE SCALE GENOMIC DNA]</scope>
    <source>
        <strain evidence="4">cv. PFS-1207/04</strain>
    </source>
</reference>
<keyword evidence="2" id="KW-0732">Signal</keyword>